<feature type="chain" id="PRO_5046038973" evidence="1">
    <location>
        <begin position="24"/>
        <end position="166"/>
    </location>
</feature>
<dbReference type="Proteomes" id="UP001257234">
    <property type="component" value="Unassembled WGS sequence"/>
</dbReference>
<keyword evidence="1" id="KW-0732">Signal</keyword>
<name>A0ABU1ELJ7_9FLAO</name>
<sequence>MKTFIKYYALAITLILTSFQGISQEKDSKSELDTYPFAVADQVPAFPGCEQLSGKAMKDCTVEKITNHVNKNFNTALGKQLKIEGTTRIVVQFKIDKDGSITEVRSRSLADKANVRETLQTEANRVVSSLPKMQPGQKDGKDIAIMYSLPIAFAVPEEDKKENKKG</sequence>
<feature type="domain" description="TonB C-terminal" evidence="2">
    <location>
        <begin position="81"/>
        <end position="154"/>
    </location>
</feature>
<organism evidence="3 4">
    <name type="scientific">Christiangramia sediminicola</name>
    <dbReference type="NCBI Taxonomy" id="3073267"/>
    <lineage>
        <taxon>Bacteria</taxon>
        <taxon>Pseudomonadati</taxon>
        <taxon>Bacteroidota</taxon>
        <taxon>Flavobacteriia</taxon>
        <taxon>Flavobacteriales</taxon>
        <taxon>Flavobacteriaceae</taxon>
        <taxon>Christiangramia</taxon>
    </lineage>
</organism>
<feature type="signal peptide" evidence="1">
    <location>
        <begin position="1"/>
        <end position="23"/>
    </location>
</feature>
<dbReference type="Gene3D" id="3.30.1150.10">
    <property type="match status" value="1"/>
</dbReference>
<comment type="caution">
    <text evidence="3">The sequence shown here is derived from an EMBL/GenBank/DDBJ whole genome shotgun (WGS) entry which is preliminary data.</text>
</comment>
<dbReference type="InterPro" id="IPR037682">
    <property type="entry name" value="TonB_C"/>
</dbReference>
<keyword evidence="4" id="KW-1185">Reference proteome</keyword>
<proteinExistence type="predicted"/>
<dbReference type="Pfam" id="PF03544">
    <property type="entry name" value="TonB_C"/>
    <property type="match status" value="1"/>
</dbReference>
<accession>A0ABU1ELJ7</accession>
<evidence type="ECO:0000313" key="4">
    <source>
        <dbReference type="Proteomes" id="UP001257234"/>
    </source>
</evidence>
<evidence type="ECO:0000256" key="1">
    <source>
        <dbReference type="SAM" id="SignalP"/>
    </source>
</evidence>
<dbReference type="SUPFAM" id="SSF74653">
    <property type="entry name" value="TolA/TonB C-terminal domain"/>
    <property type="match status" value="1"/>
</dbReference>
<dbReference type="EMBL" id="JAVJIU010000001">
    <property type="protein sequence ID" value="MDR5589260.1"/>
    <property type="molecule type" value="Genomic_DNA"/>
</dbReference>
<evidence type="ECO:0000259" key="2">
    <source>
        <dbReference type="Pfam" id="PF03544"/>
    </source>
</evidence>
<dbReference type="RefSeq" id="WP_309560156.1">
    <property type="nucleotide sequence ID" value="NZ_JAVJIU010000001.1"/>
</dbReference>
<reference evidence="4" key="1">
    <citation type="submission" date="2023-07" db="EMBL/GenBank/DDBJ databases">
        <title>Christiangramia sp. SM2212., a novel bacterium of the family Flavobacteriaceae isolated from the sea sediment.</title>
        <authorList>
            <person name="Wang J."/>
            <person name="Zhang X."/>
        </authorList>
    </citation>
    <scope>NUCLEOTIDE SEQUENCE [LARGE SCALE GENOMIC DNA]</scope>
    <source>
        <strain evidence="4">SM2212</strain>
    </source>
</reference>
<protein>
    <submittedName>
        <fullName evidence="3">Energy transducer TonB</fullName>
    </submittedName>
</protein>
<gene>
    <name evidence="3" type="ORF">RE431_01310</name>
</gene>
<evidence type="ECO:0000313" key="3">
    <source>
        <dbReference type="EMBL" id="MDR5589260.1"/>
    </source>
</evidence>